<feature type="non-terminal residue" evidence="6">
    <location>
        <position position="505"/>
    </location>
</feature>
<feature type="compositionally biased region" description="Basic and acidic residues" evidence="5">
    <location>
        <begin position="331"/>
        <end position="343"/>
    </location>
</feature>
<dbReference type="PANTHER" id="PTHR15454:SF69">
    <property type="entry name" value="SERINE_THREONINE-PROTEIN KINASE 11-INTERACTING PROTEIN"/>
    <property type="match status" value="1"/>
</dbReference>
<reference evidence="6 7" key="1">
    <citation type="journal article" date="2018" name="New Phytol.">
        <title>Phylogenomics of Endogonaceae and evolution of mycorrhizas within Mucoromycota.</title>
        <authorList>
            <person name="Chang Y."/>
            <person name="Desiro A."/>
            <person name="Na H."/>
            <person name="Sandor L."/>
            <person name="Lipzen A."/>
            <person name="Clum A."/>
            <person name="Barry K."/>
            <person name="Grigoriev I.V."/>
            <person name="Martin F.M."/>
            <person name="Stajich J.E."/>
            <person name="Smith M.E."/>
            <person name="Bonito G."/>
            <person name="Spatafora J.W."/>
        </authorList>
    </citation>
    <scope>NUCLEOTIDE SEQUENCE [LARGE SCALE GENOMIC DNA]</scope>
    <source>
        <strain evidence="6 7">GMNB39</strain>
    </source>
</reference>
<dbReference type="AlphaFoldDB" id="A0A433D3F8"/>
<accession>A0A433D3F8</accession>
<keyword evidence="3" id="KW-0433">Leucine-rich repeat</keyword>
<evidence type="ECO:0000256" key="1">
    <source>
        <dbReference type="ARBA" id="ARBA00004496"/>
    </source>
</evidence>
<dbReference type="OrthoDB" id="676979at2759"/>
<evidence type="ECO:0000313" key="7">
    <source>
        <dbReference type="Proteomes" id="UP000268093"/>
    </source>
</evidence>
<evidence type="ECO:0000256" key="5">
    <source>
        <dbReference type="SAM" id="MobiDB-lite"/>
    </source>
</evidence>
<dbReference type="SUPFAM" id="SSF52075">
    <property type="entry name" value="Outer arm dynein light chain 1"/>
    <property type="match status" value="1"/>
</dbReference>
<dbReference type="EMBL" id="RBNI01007400">
    <property type="protein sequence ID" value="RUP45369.1"/>
    <property type="molecule type" value="Genomic_DNA"/>
</dbReference>
<comment type="caution">
    <text evidence="6">The sequence shown here is derived from an EMBL/GenBank/DDBJ whole genome shotgun (WGS) entry which is preliminary data.</text>
</comment>
<keyword evidence="4" id="KW-0677">Repeat</keyword>
<gene>
    <name evidence="6" type="ORF">BC936DRAFT_148262</name>
</gene>
<evidence type="ECO:0000256" key="3">
    <source>
        <dbReference type="ARBA" id="ARBA00022614"/>
    </source>
</evidence>
<evidence type="ECO:0000256" key="4">
    <source>
        <dbReference type="ARBA" id="ARBA00022737"/>
    </source>
</evidence>
<dbReference type="GO" id="GO:0005737">
    <property type="term" value="C:cytoplasm"/>
    <property type="evidence" value="ECO:0007669"/>
    <property type="project" value="UniProtKB-SubCell"/>
</dbReference>
<keyword evidence="7" id="KW-1185">Reference proteome</keyword>
<keyword evidence="2" id="KW-0963">Cytoplasm</keyword>
<feature type="region of interest" description="Disordered" evidence="5">
    <location>
        <begin position="73"/>
        <end position="106"/>
    </location>
</feature>
<feature type="compositionally biased region" description="Low complexity" evidence="5">
    <location>
        <begin position="75"/>
        <end position="106"/>
    </location>
</feature>
<sequence length="505" mass="54121">MTSQIEGDQYIRTLAHHLRSNEFRFTTLPAPNARPSKSLSYHGGITVPGTSAVGNVLGGTLGMMTSLFTVPEALSSTPPSRRSSTGPERSPSLVPSVSTSTSTQSVFRTSPQQKVIPLILDPIHLYFLLVQFESLGLDIGEPALLGTIPKNGIVETETTPRKPTGRANSINSIASNISNLSLSSGWSFWSARTANAPSYPGAPTQPTLQDEIVYIYKVFSRISGLRLQQNMAQGIVGVSGSTIAGRRVITNYENVTLSPGSSILLSTNPFRYLTHLEIKELHPRVLDGWQALQSRLVVLIVWEAGIEDVGEVVLDTVMDGLRRRGRLTAETTKENEKNEDKNDAAATPPLSSTTIATKSAINQPAYDLAALLAPQAPWANLKHLSLAKNQLTQLSSHPCGFVMSLTHLDLSHNMLVDPPAALSILFNLRTLNLAYNMINHVSGINTILGSIEQLDLRGNRIGEPDRGMGGGWEASGVAGTQGGLGRGKPILYIAGELVKAVGGLA</sequence>
<dbReference type="PROSITE" id="PS51450">
    <property type="entry name" value="LRR"/>
    <property type="match status" value="1"/>
</dbReference>
<proteinExistence type="predicted"/>
<dbReference type="Gene3D" id="3.80.10.10">
    <property type="entry name" value="Ribonuclease Inhibitor"/>
    <property type="match status" value="1"/>
</dbReference>
<protein>
    <submittedName>
        <fullName evidence="6">Uncharacterized protein</fullName>
    </submittedName>
</protein>
<dbReference type="Pfam" id="PF00560">
    <property type="entry name" value="LRR_1"/>
    <property type="match status" value="1"/>
</dbReference>
<dbReference type="PANTHER" id="PTHR15454">
    <property type="entry name" value="NISCHARIN RELATED"/>
    <property type="match status" value="1"/>
</dbReference>
<evidence type="ECO:0000256" key="2">
    <source>
        <dbReference type="ARBA" id="ARBA00022490"/>
    </source>
</evidence>
<comment type="subcellular location">
    <subcellularLocation>
        <location evidence="1">Cytoplasm</location>
    </subcellularLocation>
</comment>
<dbReference type="InterPro" id="IPR032675">
    <property type="entry name" value="LRR_dom_sf"/>
</dbReference>
<evidence type="ECO:0000313" key="6">
    <source>
        <dbReference type="EMBL" id="RUP45369.1"/>
    </source>
</evidence>
<organism evidence="6 7">
    <name type="scientific">Jimgerdemannia flammicorona</name>
    <dbReference type="NCBI Taxonomy" id="994334"/>
    <lineage>
        <taxon>Eukaryota</taxon>
        <taxon>Fungi</taxon>
        <taxon>Fungi incertae sedis</taxon>
        <taxon>Mucoromycota</taxon>
        <taxon>Mucoromycotina</taxon>
        <taxon>Endogonomycetes</taxon>
        <taxon>Endogonales</taxon>
        <taxon>Endogonaceae</taxon>
        <taxon>Jimgerdemannia</taxon>
    </lineage>
</organism>
<feature type="region of interest" description="Disordered" evidence="5">
    <location>
        <begin position="328"/>
        <end position="349"/>
    </location>
</feature>
<dbReference type="Proteomes" id="UP000268093">
    <property type="component" value="Unassembled WGS sequence"/>
</dbReference>
<dbReference type="InterPro" id="IPR001611">
    <property type="entry name" value="Leu-rich_rpt"/>
</dbReference>
<name>A0A433D3F8_9FUNG</name>